<evidence type="ECO:0000256" key="5">
    <source>
        <dbReference type="ARBA" id="ARBA00022989"/>
    </source>
</evidence>
<feature type="transmembrane region" description="Helical" evidence="7">
    <location>
        <begin position="85"/>
        <end position="106"/>
    </location>
</feature>
<protein>
    <submittedName>
        <fullName evidence="9">Sugar transferase</fullName>
    </submittedName>
</protein>
<comment type="subcellular location">
    <subcellularLocation>
        <location evidence="1">Membrane</location>
        <topology evidence="1">Multi-pass membrane protein</topology>
    </subcellularLocation>
</comment>
<dbReference type="EMBL" id="LAZL01000022">
    <property type="protein sequence ID" value="KMT64652.1"/>
    <property type="molecule type" value="Genomic_DNA"/>
</dbReference>
<feature type="transmembrane region" description="Helical" evidence="7">
    <location>
        <begin position="16"/>
        <end position="34"/>
    </location>
</feature>
<dbReference type="Gene3D" id="3.40.50.720">
    <property type="entry name" value="NAD(P)-binding Rossmann-like Domain"/>
    <property type="match status" value="1"/>
</dbReference>
<evidence type="ECO:0000313" key="9">
    <source>
        <dbReference type="EMBL" id="KMT64652.1"/>
    </source>
</evidence>
<accession>A0A0J8GPF2</accession>
<dbReference type="InterPro" id="IPR017464">
    <property type="entry name" value="Sugar_tfrase_EpsB_2"/>
</dbReference>
<feature type="transmembrane region" description="Helical" evidence="7">
    <location>
        <begin position="281"/>
        <end position="308"/>
    </location>
</feature>
<evidence type="ECO:0000313" key="10">
    <source>
        <dbReference type="Proteomes" id="UP000037600"/>
    </source>
</evidence>
<dbReference type="NCBIfam" id="TIGR03013">
    <property type="entry name" value="EpsB_2"/>
    <property type="match status" value="1"/>
</dbReference>
<evidence type="ECO:0000256" key="1">
    <source>
        <dbReference type="ARBA" id="ARBA00004141"/>
    </source>
</evidence>
<proteinExistence type="inferred from homology"/>
<keyword evidence="3 9" id="KW-0808">Transferase</keyword>
<dbReference type="GO" id="GO:0016020">
    <property type="term" value="C:membrane"/>
    <property type="evidence" value="ECO:0007669"/>
    <property type="project" value="UniProtKB-SubCell"/>
</dbReference>
<dbReference type="InterPro" id="IPR003362">
    <property type="entry name" value="Bact_transf"/>
</dbReference>
<dbReference type="PATRIC" id="fig|1513271.3.peg.2775"/>
<dbReference type="NCBIfam" id="TIGR03025">
    <property type="entry name" value="EPS_sugtrans"/>
    <property type="match status" value="1"/>
</dbReference>
<comment type="caution">
    <text evidence="9">The sequence shown here is derived from an EMBL/GenBank/DDBJ whole genome shotgun (WGS) entry which is preliminary data.</text>
</comment>
<dbReference type="Proteomes" id="UP000037600">
    <property type="component" value="Unassembled WGS sequence"/>
</dbReference>
<evidence type="ECO:0000256" key="2">
    <source>
        <dbReference type="ARBA" id="ARBA00006464"/>
    </source>
</evidence>
<keyword evidence="6 7" id="KW-0472">Membrane</keyword>
<feature type="domain" description="Bacterial sugar transferase" evidence="8">
    <location>
        <begin position="282"/>
        <end position="466"/>
    </location>
</feature>
<dbReference type="Pfam" id="PF02397">
    <property type="entry name" value="Bac_transf"/>
    <property type="match status" value="1"/>
</dbReference>
<dbReference type="InterPro" id="IPR017475">
    <property type="entry name" value="EPS_sugar_tfrase"/>
</dbReference>
<dbReference type="STRING" id="1513271.XM47_13520"/>
<dbReference type="PANTHER" id="PTHR30576">
    <property type="entry name" value="COLANIC BIOSYNTHESIS UDP-GLUCOSE LIPID CARRIER TRANSFERASE"/>
    <property type="match status" value="1"/>
</dbReference>
<reference evidence="9 10" key="1">
    <citation type="submission" date="2015-04" db="EMBL/GenBank/DDBJ databases">
        <title>Draft Genome Sequence of the Novel Agar-Digesting Marine Bacterium Q1.</title>
        <authorList>
            <person name="Li Y."/>
            <person name="Li D."/>
            <person name="Chen G."/>
            <person name="Du Z."/>
        </authorList>
    </citation>
    <scope>NUCLEOTIDE SEQUENCE [LARGE SCALE GENOMIC DNA]</scope>
    <source>
        <strain evidence="9 10">Q1</strain>
    </source>
</reference>
<evidence type="ECO:0000256" key="6">
    <source>
        <dbReference type="ARBA" id="ARBA00023136"/>
    </source>
</evidence>
<feature type="transmembrane region" description="Helical" evidence="7">
    <location>
        <begin position="112"/>
        <end position="133"/>
    </location>
</feature>
<evidence type="ECO:0000256" key="7">
    <source>
        <dbReference type="SAM" id="Phobius"/>
    </source>
</evidence>
<dbReference type="AlphaFoldDB" id="A0A0J8GPF2"/>
<evidence type="ECO:0000259" key="8">
    <source>
        <dbReference type="Pfam" id="PF02397"/>
    </source>
</evidence>
<dbReference type="OrthoDB" id="9808602at2"/>
<comment type="similarity">
    <text evidence="2">Belongs to the bacterial sugar transferase family.</text>
</comment>
<dbReference type="RefSeq" id="WP_048693502.1">
    <property type="nucleotide sequence ID" value="NZ_KQ130495.1"/>
</dbReference>
<sequence>MAYTYAGHTHQKIKPLIVIETTILCIVSYIALYLSSLQYPFNNFSAVQVHLSNILIFVLITQFSLLSVGLYELRLRESIRGVSRRILVSVGIAFFLHEGVLLNLVPDLKVNAIFIAIAGALSVLSLTGFRMLIMNNEWFGFSKKDVLIIGAGERASIIEKRMRRKADRRGINLVGFIPLDGDKCKGIKNETVVDINIHEDIEKFVIENDIHEIVIACDERRDALPLQALFNFKIRGIEITDILDFIERETGQVAVNLIYPSWVIYSNGFRTTNHLRESVDYLFNAFMGLFVVMLTWPIMIFTAIWIYLEDGRKTGASVFYKQERVGLDGRVFKIIKFRSMRPDAEKGGAQFAQKNDNRTTKIGAFIRKYRIDELPQIFNVLKGEMGFVGPRPERPQFVTDFIKQIPYYNQRHNVKPGLTGWAQLKYPYGSTSDDTIEKLKFDLYYIKHRSILFDLLILLRTVEVILFGKGR</sequence>
<feature type="transmembrane region" description="Helical" evidence="7">
    <location>
        <begin position="54"/>
        <end position="73"/>
    </location>
</feature>
<name>A0A0J8GPF2_9ALTE</name>
<gene>
    <name evidence="9" type="ORF">XM47_13520</name>
</gene>
<evidence type="ECO:0000256" key="3">
    <source>
        <dbReference type="ARBA" id="ARBA00022679"/>
    </source>
</evidence>
<evidence type="ECO:0000256" key="4">
    <source>
        <dbReference type="ARBA" id="ARBA00022692"/>
    </source>
</evidence>
<dbReference type="GO" id="GO:0016780">
    <property type="term" value="F:phosphotransferase activity, for other substituted phosphate groups"/>
    <property type="evidence" value="ECO:0007669"/>
    <property type="project" value="TreeGrafter"/>
</dbReference>
<dbReference type="PANTHER" id="PTHR30576:SF0">
    <property type="entry name" value="UNDECAPRENYL-PHOSPHATE N-ACETYLGALACTOSAMINYL 1-PHOSPHATE TRANSFERASE-RELATED"/>
    <property type="match status" value="1"/>
</dbReference>
<organism evidence="9 10">
    <name type="scientific">Catenovulum maritimum</name>
    <dbReference type="NCBI Taxonomy" id="1513271"/>
    <lineage>
        <taxon>Bacteria</taxon>
        <taxon>Pseudomonadati</taxon>
        <taxon>Pseudomonadota</taxon>
        <taxon>Gammaproteobacteria</taxon>
        <taxon>Alteromonadales</taxon>
        <taxon>Alteromonadaceae</taxon>
        <taxon>Catenovulum</taxon>
    </lineage>
</organism>
<keyword evidence="10" id="KW-1185">Reference proteome</keyword>
<keyword evidence="4 7" id="KW-0812">Transmembrane</keyword>
<keyword evidence="5 7" id="KW-1133">Transmembrane helix</keyword>